<evidence type="ECO:0000259" key="1">
    <source>
        <dbReference type="Pfam" id="PF00534"/>
    </source>
</evidence>
<dbReference type="InterPro" id="IPR001296">
    <property type="entry name" value="Glyco_trans_1"/>
</dbReference>
<dbReference type="Gene3D" id="3.40.50.2000">
    <property type="entry name" value="Glycogen Phosphorylase B"/>
    <property type="match status" value="2"/>
</dbReference>
<protein>
    <recommendedName>
        <fullName evidence="1">Glycosyl transferase family 1 domain-containing protein</fullName>
    </recommendedName>
</protein>
<dbReference type="PANTHER" id="PTHR12526">
    <property type="entry name" value="GLYCOSYLTRANSFERASE"/>
    <property type="match status" value="1"/>
</dbReference>
<name>A0A381TWI8_9ZZZZ</name>
<accession>A0A381TWI8</accession>
<dbReference type="CDD" id="cd03801">
    <property type="entry name" value="GT4_PimA-like"/>
    <property type="match status" value="1"/>
</dbReference>
<dbReference type="EMBL" id="UINC01005213">
    <property type="protein sequence ID" value="SVA19848.1"/>
    <property type="molecule type" value="Genomic_DNA"/>
</dbReference>
<sequence>MISNKKIALLLFNYFSYGGLERDFLSVSEELLKRGFILKIFVGSWEGKKPSSLDIVELGHKGFTNHSKNRNYFKKTSFLLKSFNPDLIFGFNKIPSLDLYLAADTCFKKRRKNKNFIYKLLPRYKLYMDYENAVFGKKSKTKILLLNEKQKSEFKEEYDPKELRMSIIPPGLSDSLKVNKKERTTKGDLGFKSTDKIILFVGSDFKRKGLDRAIKALSSCLNKKDKSLFLLVAGQDDPKHFANLAHSAGVKDQVIFLGSRDDVDELMVFSDLLIHPAREEAAGNVILEAMAKELPVLTCEEVGFSGYVERYEGGTVIKNDFNQQKLNASLKNLINKEKLSIYKKNLSKFKENNYLFSRFEFIASLIERELNV</sequence>
<dbReference type="SUPFAM" id="SSF53756">
    <property type="entry name" value="UDP-Glycosyltransferase/glycogen phosphorylase"/>
    <property type="match status" value="1"/>
</dbReference>
<dbReference type="PANTHER" id="PTHR12526:SF641">
    <property type="entry name" value="LIPOPOLYSACCHARIDE CORE BIOSYNTHESIS PROTEIN RFAG"/>
    <property type="match status" value="1"/>
</dbReference>
<reference evidence="2" key="1">
    <citation type="submission" date="2018-05" db="EMBL/GenBank/DDBJ databases">
        <authorList>
            <person name="Lanie J.A."/>
            <person name="Ng W.-L."/>
            <person name="Kazmierczak K.M."/>
            <person name="Andrzejewski T.M."/>
            <person name="Davidsen T.M."/>
            <person name="Wayne K.J."/>
            <person name="Tettelin H."/>
            <person name="Glass J.I."/>
            <person name="Rusch D."/>
            <person name="Podicherti R."/>
            <person name="Tsui H.-C.T."/>
            <person name="Winkler M.E."/>
        </authorList>
    </citation>
    <scope>NUCLEOTIDE SEQUENCE</scope>
</reference>
<dbReference type="GO" id="GO:0016757">
    <property type="term" value="F:glycosyltransferase activity"/>
    <property type="evidence" value="ECO:0007669"/>
    <property type="project" value="InterPro"/>
</dbReference>
<gene>
    <name evidence="2" type="ORF">METZ01_LOCUS72702</name>
</gene>
<dbReference type="Pfam" id="PF00534">
    <property type="entry name" value="Glycos_transf_1"/>
    <property type="match status" value="1"/>
</dbReference>
<proteinExistence type="predicted"/>
<organism evidence="2">
    <name type="scientific">marine metagenome</name>
    <dbReference type="NCBI Taxonomy" id="408172"/>
    <lineage>
        <taxon>unclassified sequences</taxon>
        <taxon>metagenomes</taxon>
        <taxon>ecological metagenomes</taxon>
    </lineage>
</organism>
<evidence type="ECO:0000313" key="2">
    <source>
        <dbReference type="EMBL" id="SVA19848.1"/>
    </source>
</evidence>
<feature type="domain" description="Glycosyl transferase family 1" evidence="1">
    <location>
        <begin position="184"/>
        <end position="344"/>
    </location>
</feature>
<dbReference type="AlphaFoldDB" id="A0A381TWI8"/>